<dbReference type="PANTHER" id="PTHR48069">
    <property type="entry name" value="DIHYDROFOLATE REDUCTASE"/>
    <property type="match status" value="1"/>
</dbReference>
<dbReference type="Pfam" id="PF00186">
    <property type="entry name" value="DHFR_1"/>
    <property type="match status" value="1"/>
</dbReference>
<keyword evidence="5" id="KW-0521">NADP</keyword>
<evidence type="ECO:0000256" key="2">
    <source>
        <dbReference type="ARBA" id="ARBA00009539"/>
    </source>
</evidence>
<dbReference type="PANTHER" id="PTHR48069:SF3">
    <property type="entry name" value="DIHYDROFOLATE REDUCTASE"/>
    <property type="match status" value="1"/>
</dbReference>
<evidence type="ECO:0000313" key="8">
    <source>
        <dbReference type="EMBL" id="HHF08561.1"/>
    </source>
</evidence>
<dbReference type="PRINTS" id="PR00070">
    <property type="entry name" value="DHFR"/>
</dbReference>
<evidence type="ECO:0000256" key="6">
    <source>
        <dbReference type="ARBA" id="ARBA00023002"/>
    </source>
</evidence>
<dbReference type="SUPFAM" id="SSF53597">
    <property type="entry name" value="Dihydrofolate reductase-like"/>
    <property type="match status" value="1"/>
</dbReference>
<dbReference type="AlphaFoldDB" id="A0A7C5DVK5"/>
<keyword evidence="4" id="KW-0554">One-carbon metabolism</keyword>
<dbReference type="GO" id="GO:0046655">
    <property type="term" value="P:folic acid metabolic process"/>
    <property type="evidence" value="ECO:0007669"/>
    <property type="project" value="TreeGrafter"/>
</dbReference>
<evidence type="ECO:0000256" key="4">
    <source>
        <dbReference type="ARBA" id="ARBA00022563"/>
    </source>
</evidence>
<dbReference type="CDD" id="cd00209">
    <property type="entry name" value="DHFR"/>
    <property type="match status" value="1"/>
</dbReference>
<dbReference type="Gene3D" id="3.40.430.10">
    <property type="entry name" value="Dihydrofolate Reductase, subunit A"/>
    <property type="match status" value="1"/>
</dbReference>
<comment type="caution">
    <text evidence="8">The sequence shown here is derived from an EMBL/GenBank/DDBJ whole genome shotgun (WGS) entry which is preliminary data.</text>
</comment>
<dbReference type="UniPathway" id="UPA00077">
    <property type="reaction ID" value="UER00158"/>
</dbReference>
<dbReference type="InterPro" id="IPR012259">
    <property type="entry name" value="DHFR"/>
</dbReference>
<proteinExistence type="inferred from homology"/>
<dbReference type="GO" id="GO:0046452">
    <property type="term" value="P:dihydrofolate metabolic process"/>
    <property type="evidence" value="ECO:0007669"/>
    <property type="project" value="TreeGrafter"/>
</dbReference>
<organism evidence="8">
    <name type="scientific">Kosmotoga arenicorallina</name>
    <dbReference type="NCBI Taxonomy" id="688066"/>
    <lineage>
        <taxon>Bacteria</taxon>
        <taxon>Thermotogati</taxon>
        <taxon>Thermotogota</taxon>
        <taxon>Thermotogae</taxon>
        <taxon>Kosmotogales</taxon>
        <taxon>Kosmotogaceae</taxon>
        <taxon>Kosmotoga</taxon>
    </lineage>
</organism>
<sequence length="176" mass="19979">MSKIRAAIIAVMSANGVLSRGSSLAVDWSSREDKKFFKNLTRKMGVVVMGRKTFETLNYKPLSGRLNVVLSRTPHHYRDPLSENLIITDMPPEKLLHFLQERGYNDVAIIGGPQIFSLFLEHGLITDIYLTIEPIVLSGDVHFQLVEHDHFLKLLELRKLSSDSILLHYTLKNHSG</sequence>
<evidence type="ECO:0000256" key="3">
    <source>
        <dbReference type="ARBA" id="ARBA00012856"/>
    </source>
</evidence>
<reference evidence="8" key="1">
    <citation type="journal article" date="2020" name="mSystems">
        <title>Genome- and Community-Level Interaction Insights into Carbon Utilization and Element Cycling Functions of Hydrothermarchaeota in Hydrothermal Sediment.</title>
        <authorList>
            <person name="Zhou Z."/>
            <person name="Liu Y."/>
            <person name="Xu W."/>
            <person name="Pan J."/>
            <person name="Luo Z.H."/>
            <person name="Li M."/>
        </authorList>
    </citation>
    <scope>NUCLEOTIDE SEQUENCE [LARGE SCALE GENOMIC DNA]</scope>
    <source>
        <strain evidence="8">HyVt-80</strain>
    </source>
</reference>
<dbReference type="GO" id="GO:0046654">
    <property type="term" value="P:tetrahydrofolate biosynthetic process"/>
    <property type="evidence" value="ECO:0007669"/>
    <property type="project" value="UniProtKB-UniPathway"/>
</dbReference>
<dbReference type="PROSITE" id="PS51330">
    <property type="entry name" value="DHFR_2"/>
    <property type="match status" value="1"/>
</dbReference>
<evidence type="ECO:0000256" key="5">
    <source>
        <dbReference type="ARBA" id="ARBA00022857"/>
    </source>
</evidence>
<name>A0A7C5DVK5_9BACT</name>
<feature type="domain" description="DHFR" evidence="7">
    <location>
        <begin position="5"/>
        <end position="176"/>
    </location>
</feature>
<protein>
    <recommendedName>
        <fullName evidence="3">dihydrofolate reductase</fullName>
        <ecNumber evidence="3">1.5.1.3</ecNumber>
    </recommendedName>
</protein>
<dbReference type="Proteomes" id="UP000886129">
    <property type="component" value="Unassembled WGS sequence"/>
</dbReference>
<dbReference type="EMBL" id="DRTH01000127">
    <property type="protein sequence ID" value="HHF08561.1"/>
    <property type="molecule type" value="Genomic_DNA"/>
</dbReference>
<gene>
    <name evidence="8" type="ORF">ENL26_02155</name>
</gene>
<comment type="pathway">
    <text evidence="1">Cofactor biosynthesis; tetrahydrofolate biosynthesis; 5,6,7,8-tetrahydrofolate from 7,8-dihydrofolate: step 1/1.</text>
</comment>
<dbReference type="EC" id="1.5.1.3" evidence="3"/>
<dbReference type="GO" id="GO:0050661">
    <property type="term" value="F:NADP binding"/>
    <property type="evidence" value="ECO:0007669"/>
    <property type="project" value="InterPro"/>
</dbReference>
<evidence type="ECO:0000256" key="1">
    <source>
        <dbReference type="ARBA" id="ARBA00004903"/>
    </source>
</evidence>
<dbReference type="InterPro" id="IPR001796">
    <property type="entry name" value="DHFR_dom"/>
</dbReference>
<comment type="similarity">
    <text evidence="2">Belongs to the dihydrofolate reductase family.</text>
</comment>
<evidence type="ECO:0000259" key="7">
    <source>
        <dbReference type="PROSITE" id="PS51330"/>
    </source>
</evidence>
<dbReference type="InterPro" id="IPR024072">
    <property type="entry name" value="DHFR-like_dom_sf"/>
</dbReference>
<dbReference type="GO" id="GO:0004146">
    <property type="term" value="F:dihydrofolate reductase activity"/>
    <property type="evidence" value="ECO:0007669"/>
    <property type="project" value="UniProtKB-EC"/>
</dbReference>
<keyword evidence="6" id="KW-0560">Oxidoreductase</keyword>
<dbReference type="GO" id="GO:0006730">
    <property type="term" value="P:one-carbon metabolic process"/>
    <property type="evidence" value="ECO:0007669"/>
    <property type="project" value="UniProtKB-KW"/>
</dbReference>
<accession>A0A7C5DVK5</accession>
<dbReference type="GO" id="GO:0005829">
    <property type="term" value="C:cytosol"/>
    <property type="evidence" value="ECO:0007669"/>
    <property type="project" value="TreeGrafter"/>
</dbReference>